<dbReference type="Proteomes" id="UP000054337">
    <property type="component" value="Unassembled WGS sequence"/>
</dbReference>
<organism evidence="2 3">
    <name type="scientific">Bipolaris victoriae (strain FI3)</name>
    <name type="common">Victoria blight of oats agent</name>
    <name type="synonym">Cochliobolus victoriae</name>
    <dbReference type="NCBI Taxonomy" id="930091"/>
    <lineage>
        <taxon>Eukaryota</taxon>
        <taxon>Fungi</taxon>
        <taxon>Dikarya</taxon>
        <taxon>Ascomycota</taxon>
        <taxon>Pezizomycotina</taxon>
        <taxon>Dothideomycetes</taxon>
        <taxon>Pleosporomycetidae</taxon>
        <taxon>Pleosporales</taxon>
        <taxon>Pleosporineae</taxon>
        <taxon>Pleosporaceae</taxon>
        <taxon>Bipolaris</taxon>
    </lineage>
</organism>
<proteinExistence type="predicted"/>
<reference evidence="2 3" key="1">
    <citation type="journal article" date="2013" name="PLoS Genet.">
        <title>Comparative genome structure, secondary metabolite, and effector coding capacity across Cochliobolus pathogens.</title>
        <authorList>
            <person name="Condon B.J."/>
            <person name="Leng Y."/>
            <person name="Wu D."/>
            <person name="Bushley K.E."/>
            <person name="Ohm R.A."/>
            <person name="Otillar R."/>
            <person name="Martin J."/>
            <person name="Schackwitz W."/>
            <person name="Grimwood J."/>
            <person name="MohdZainudin N."/>
            <person name="Xue C."/>
            <person name="Wang R."/>
            <person name="Manning V.A."/>
            <person name="Dhillon B."/>
            <person name="Tu Z.J."/>
            <person name="Steffenson B.J."/>
            <person name="Salamov A."/>
            <person name="Sun H."/>
            <person name="Lowry S."/>
            <person name="LaButti K."/>
            <person name="Han J."/>
            <person name="Copeland A."/>
            <person name="Lindquist E."/>
            <person name="Barry K."/>
            <person name="Schmutz J."/>
            <person name="Baker S.E."/>
            <person name="Ciuffetti L.M."/>
            <person name="Grigoriev I.V."/>
            <person name="Zhong S."/>
            <person name="Turgeon B.G."/>
        </authorList>
    </citation>
    <scope>NUCLEOTIDE SEQUENCE [LARGE SCALE GENOMIC DNA]</scope>
    <source>
        <strain evidence="2 3">FI3</strain>
    </source>
</reference>
<feature type="compositionally biased region" description="Acidic residues" evidence="1">
    <location>
        <begin position="1052"/>
        <end position="1064"/>
    </location>
</feature>
<keyword evidence="3" id="KW-1185">Reference proteome</keyword>
<feature type="region of interest" description="Disordered" evidence="1">
    <location>
        <begin position="990"/>
        <end position="1083"/>
    </location>
</feature>
<accession>W7ES53</accession>
<feature type="compositionally biased region" description="Polar residues" evidence="1">
    <location>
        <begin position="1020"/>
        <end position="1029"/>
    </location>
</feature>
<dbReference type="AlphaFoldDB" id="W7ES53"/>
<gene>
    <name evidence="2" type="ORF">COCVIDRAFT_16274</name>
</gene>
<dbReference type="EMBL" id="KI968736">
    <property type="protein sequence ID" value="EUN26812.1"/>
    <property type="molecule type" value="Genomic_DNA"/>
</dbReference>
<dbReference type="OrthoDB" id="5354164at2759"/>
<name>W7ES53_BIPV3</name>
<dbReference type="RefSeq" id="XP_014556305.1">
    <property type="nucleotide sequence ID" value="XM_014700819.1"/>
</dbReference>
<evidence type="ECO:0000313" key="2">
    <source>
        <dbReference type="EMBL" id="EUN26812.1"/>
    </source>
</evidence>
<evidence type="ECO:0000256" key="1">
    <source>
        <dbReference type="SAM" id="MobiDB-lite"/>
    </source>
</evidence>
<evidence type="ECO:0000313" key="3">
    <source>
        <dbReference type="Proteomes" id="UP000054337"/>
    </source>
</evidence>
<dbReference type="HOGENOM" id="CLU_009290_0_0_1"/>
<feature type="compositionally biased region" description="Low complexity" evidence="1">
    <location>
        <begin position="1000"/>
        <end position="1009"/>
    </location>
</feature>
<sequence length="1089" mass="121115">MSISRFNASVISGTNENTLALFNFNVDLSLVKQEAPSEFKDLGRSLTRQRREIAEDGSVHRTAQRLGAVFEDIAPHTPHLIQAYGSRVSEIYRDISNEGLLSSRGVFAECAGMDGTSVWAAATSGKTAIAVHLLAYLSRNDLAELDASTRAWLQVADDEQISQRKQLMLIINNVNLPVNQGATSFGTHARVIEAWKTATVTIEKVIRGQPHNVTKGSVLLGLAAWHIYPNILVLGDVPTPVNFNDPVVEESGRLTIGLSNPDPGKDEGVYWSLSLSHLRFYGGPVRVTSITTRDASRLNIDEFHLLVLGSILADWGGLYTPYILKAAEFFVCLDEITSRSNETPDFQPWKWHWIHLFAVASRKLLTLEGTERDLAVNTVALGQRRGRSLLRESASSIPALFGLCDSWILYLLKVQDRLDSTIIQSEATEVEMMRYIARQLDLQHAECIIRARGGHKHFTAIPHKDTNCEYHITSIETKPSSSWAGMCECHETGHHCHVERCPCILYGQYCSNACHKEGMGLQNTPCPGFRRDDLRMNKISEECYECRNMNDDEAVRYRKGPLSITVDPLLVPSLSDLGVKFKCAKDKTHAGNNPPFAIHDARQCLCSCFYEATSVGPPSFVLIAGSETDLFEDRPDISKNIVRYLATIQEGDIIGTPTFQKGLEIRRFTNRFLFDSLHALSLATKTFANLPGATINLKIISTPLHQSLWLPPQGVRFLSRGQKFACIAMFESGLYNIDPIVMKDVIAILSRNSIFASALLHNDPGSLDHVNDVRRVVGNVGKTGMVLMVAPQAPRTKGVNLNEFRLVCHNPFDGKSEDSFRSTSLHLTFTEFELPIDVGERGAIDKDLCFVETLIQVYDRNQWIADIDVLPVFQNDNDAVHRNTVKCTGCSPKIPSILVSIDNWEELLDVPKDLGKLRVAVVRAHDNWLARLAAACICQQKGFRIVINPSKDVCWQCCCKKKWNWTQETLRKSNIVLRDSIDMDATVDEQADEADTTVESSSSSDCGSSSEDDNHEPEPSFSTSFTNRPGDSALKPVSRPVPFGQIKQDLNELYDDDDGYESDETVIGASDSDEEHGTLNSNIPQVFIC</sequence>
<dbReference type="GeneID" id="26251795"/>
<protein>
    <submittedName>
        <fullName evidence="2">Uncharacterized protein</fullName>
    </submittedName>
</protein>